<dbReference type="AlphaFoldDB" id="A0A1H6SI40"/>
<accession>A0A1H6SI40</accession>
<sequence>MFRTKYRTVRQRGSNGVGGTLRLNLGCGLQAPAGWTNIDRSPGLILDRLPGAKSVLYRIGLLADAHMVTWPRSIKLADVTKALPYPTGTVAAIYSSHMLEHIYFDQALALLGECHRVLQPDGILRVALPDVRVFARQLLSATEDEAAAAGLKFTQLLNAGPLHKPNRRQKLTQFVGASPHRWQPTSALVINMMREAGFADPQSREFMVGDLPGLAEVEHRPEGLFVEARR</sequence>
<dbReference type="GO" id="GO:0032259">
    <property type="term" value="P:methylation"/>
    <property type="evidence" value="ECO:0007669"/>
    <property type="project" value="UniProtKB-KW"/>
</dbReference>
<protein>
    <submittedName>
        <fullName evidence="2">Methyltransferase domain-containing protein</fullName>
    </submittedName>
</protein>
<dbReference type="SUPFAM" id="SSF53335">
    <property type="entry name" value="S-adenosyl-L-methionine-dependent methyltransferases"/>
    <property type="match status" value="1"/>
</dbReference>
<dbReference type="Pfam" id="PF08241">
    <property type="entry name" value="Methyltransf_11"/>
    <property type="match status" value="1"/>
</dbReference>
<dbReference type="Gene3D" id="3.40.50.150">
    <property type="entry name" value="Vaccinia Virus protein VP39"/>
    <property type="match status" value="1"/>
</dbReference>
<dbReference type="InterPro" id="IPR013216">
    <property type="entry name" value="Methyltransf_11"/>
</dbReference>
<name>A0A1H6SI40_9ACTN</name>
<dbReference type="RefSeq" id="WP_139217890.1">
    <property type="nucleotide sequence ID" value="NZ_BOPI01000009.1"/>
</dbReference>
<keyword evidence="2" id="KW-0808">Transferase</keyword>
<dbReference type="EMBL" id="FNYV01000001">
    <property type="protein sequence ID" value="SEI65554.1"/>
    <property type="molecule type" value="Genomic_DNA"/>
</dbReference>
<feature type="domain" description="Methyltransferase type 11" evidence="1">
    <location>
        <begin position="74"/>
        <end position="124"/>
    </location>
</feature>
<organism evidence="2 3">
    <name type="scientific">Micromonospora phaseoli</name>
    <dbReference type="NCBI Taxonomy" id="1144548"/>
    <lineage>
        <taxon>Bacteria</taxon>
        <taxon>Bacillati</taxon>
        <taxon>Actinomycetota</taxon>
        <taxon>Actinomycetes</taxon>
        <taxon>Micromonosporales</taxon>
        <taxon>Micromonosporaceae</taxon>
        <taxon>Micromonospora</taxon>
    </lineage>
</organism>
<reference evidence="3" key="1">
    <citation type="submission" date="2016-10" db="EMBL/GenBank/DDBJ databases">
        <authorList>
            <person name="Varghese N."/>
            <person name="Submissions S."/>
        </authorList>
    </citation>
    <scope>NUCLEOTIDE SEQUENCE [LARGE SCALE GENOMIC DNA]</scope>
    <source>
        <strain evidence="3">CGMCC 4.7038</strain>
    </source>
</reference>
<proteinExistence type="predicted"/>
<dbReference type="GO" id="GO:0008757">
    <property type="term" value="F:S-adenosylmethionine-dependent methyltransferase activity"/>
    <property type="evidence" value="ECO:0007669"/>
    <property type="project" value="InterPro"/>
</dbReference>
<gene>
    <name evidence="2" type="ORF">SAMN05443287_101650</name>
</gene>
<evidence type="ECO:0000313" key="3">
    <source>
        <dbReference type="Proteomes" id="UP000198707"/>
    </source>
</evidence>
<dbReference type="InterPro" id="IPR029063">
    <property type="entry name" value="SAM-dependent_MTases_sf"/>
</dbReference>
<evidence type="ECO:0000259" key="1">
    <source>
        <dbReference type="Pfam" id="PF08241"/>
    </source>
</evidence>
<dbReference type="Proteomes" id="UP000198707">
    <property type="component" value="Unassembled WGS sequence"/>
</dbReference>
<evidence type="ECO:0000313" key="2">
    <source>
        <dbReference type="EMBL" id="SEI65554.1"/>
    </source>
</evidence>
<dbReference type="OrthoDB" id="9810247at2"/>
<keyword evidence="2" id="KW-0489">Methyltransferase</keyword>
<keyword evidence="3" id="KW-1185">Reference proteome</keyword>